<dbReference type="OMA" id="YMEQGSK"/>
<dbReference type="Proteomes" id="UP000688137">
    <property type="component" value="Unassembled WGS sequence"/>
</dbReference>
<dbReference type="GO" id="GO:0000323">
    <property type="term" value="C:lytic vacuole"/>
    <property type="evidence" value="ECO:0007669"/>
    <property type="project" value="TreeGrafter"/>
</dbReference>
<dbReference type="PANTHER" id="PTHR15157:SF5">
    <property type="entry name" value="UV RADIATION RESISTANCE-ASSOCIATED GENE PROTEIN"/>
    <property type="match status" value="1"/>
</dbReference>
<organism evidence="3 4">
    <name type="scientific">Paramecium primaurelia</name>
    <dbReference type="NCBI Taxonomy" id="5886"/>
    <lineage>
        <taxon>Eukaryota</taxon>
        <taxon>Sar</taxon>
        <taxon>Alveolata</taxon>
        <taxon>Ciliophora</taxon>
        <taxon>Intramacronucleata</taxon>
        <taxon>Oligohymenophorea</taxon>
        <taxon>Peniculida</taxon>
        <taxon>Parameciidae</taxon>
        <taxon>Paramecium</taxon>
    </lineage>
</organism>
<feature type="coiled-coil region" evidence="2">
    <location>
        <begin position="5"/>
        <end position="70"/>
    </location>
</feature>
<reference evidence="3" key="1">
    <citation type="submission" date="2021-01" db="EMBL/GenBank/DDBJ databases">
        <authorList>
            <consortium name="Genoscope - CEA"/>
            <person name="William W."/>
        </authorList>
    </citation>
    <scope>NUCLEOTIDE SEQUENCE</scope>
</reference>
<keyword evidence="4" id="KW-1185">Reference proteome</keyword>
<sequence>MLQELQSLKERKESLQKQRIALEEELNQLLSYLEQGSKKLSDAYNVKCQSTEFEIKKKEIQKQMEKESQEIVKNQQYCTDQQRVYKERADWIDKFNDKLKEDFKSCQKKEETIQIRSTVAKGIKRLFLLQLCTIFFDKENQRLLWGLHKIKYLNDVQSNMSNQEEDQLATSLGYLGLLLQQIAKIKGVTLKYEFKFKGSKSYIQQQNDTLYLFSQKPSNMKILKQSYGLLIQNLYIIMEELSVQKQWRIQSLPAIIGKIGEMLWVDA</sequence>
<name>A0A8S1PU32_PARPR</name>
<evidence type="ECO:0000313" key="3">
    <source>
        <dbReference type="EMBL" id="CAD8106582.1"/>
    </source>
</evidence>
<dbReference type="GO" id="GO:0000149">
    <property type="term" value="F:SNARE binding"/>
    <property type="evidence" value="ECO:0007669"/>
    <property type="project" value="TreeGrafter"/>
</dbReference>
<accession>A0A8S1PU32</accession>
<comment type="caution">
    <text evidence="3">The sequence shown here is derived from an EMBL/GenBank/DDBJ whole genome shotgun (WGS) entry which is preliminary data.</text>
</comment>
<keyword evidence="1 2" id="KW-0175">Coiled coil</keyword>
<dbReference type="EMBL" id="CAJJDM010000134">
    <property type="protein sequence ID" value="CAD8106582.1"/>
    <property type="molecule type" value="Genomic_DNA"/>
</dbReference>
<evidence type="ECO:0000256" key="1">
    <source>
        <dbReference type="ARBA" id="ARBA00023054"/>
    </source>
</evidence>
<protein>
    <submittedName>
        <fullName evidence="3">Uncharacterized protein</fullName>
    </submittedName>
</protein>
<dbReference type="GO" id="GO:0005768">
    <property type="term" value="C:endosome"/>
    <property type="evidence" value="ECO:0007669"/>
    <property type="project" value="TreeGrafter"/>
</dbReference>
<dbReference type="AlphaFoldDB" id="A0A8S1PU32"/>
<proteinExistence type="predicted"/>
<dbReference type="PANTHER" id="PTHR15157">
    <property type="entry name" value="UV RADIATION RESISTANCE-ASSOCIATED GENE PROTEIN"/>
    <property type="match status" value="1"/>
</dbReference>
<gene>
    <name evidence="3" type="ORF">PPRIM_AZ9-3.1.T1310061</name>
</gene>
<evidence type="ECO:0000256" key="2">
    <source>
        <dbReference type="SAM" id="Coils"/>
    </source>
</evidence>
<evidence type="ECO:0000313" key="4">
    <source>
        <dbReference type="Proteomes" id="UP000688137"/>
    </source>
</evidence>
<dbReference type="GO" id="GO:0035493">
    <property type="term" value="P:SNARE complex assembly"/>
    <property type="evidence" value="ECO:0007669"/>
    <property type="project" value="TreeGrafter"/>
</dbReference>